<proteinExistence type="predicted"/>
<dbReference type="HOGENOM" id="CLU_854274_0_0_10"/>
<feature type="compositionally biased region" description="Low complexity" evidence="1">
    <location>
        <begin position="98"/>
        <end position="112"/>
    </location>
</feature>
<evidence type="ECO:0000256" key="1">
    <source>
        <dbReference type="SAM" id="MobiDB-lite"/>
    </source>
</evidence>
<dbReference type="KEGG" id="aas:Aasi_1318"/>
<keyword evidence="4" id="KW-1185">Reference proteome</keyword>
<evidence type="ECO:0000313" key="4">
    <source>
        <dbReference type="Proteomes" id="UP000001227"/>
    </source>
</evidence>
<gene>
    <name evidence="3" type="ordered locus">Aasi_1318</name>
</gene>
<evidence type="ECO:0000313" key="3">
    <source>
        <dbReference type="EMBL" id="ACE06628.1"/>
    </source>
</evidence>
<feature type="region of interest" description="Disordered" evidence="1">
    <location>
        <begin position="94"/>
        <end position="128"/>
    </location>
</feature>
<evidence type="ECO:0000259" key="2">
    <source>
        <dbReference type="PROSITE" id="PS50181"/>
    </source>
</evidence>
<dbReference type="EMBL" id="CP001102">
    <property type="protein sequence ID" value="ACE06628.1"/>
    <property type="molecule type" value="Genomic_DNA"/>
</dbReference>
<feature type="domain" description="F-box" evidence="2">
    <location>
        <begin position="259"/>
        <end position="306"/>
    </location>
</feature>
<protein>
    <recommendedName>
        <fullName evidence="2">F-box domain-containing protein</fullName>
    </recommendedName>
</protein>
<organism evidence="3 4">
    <name type="scientific">Amoebophilus asiaticus (strain 5a2)</name>
    <dbReference type="NCBI Taxonomy" id="452471"/>
    <lineage>
        <taxon>Bacteria</taxon>
        <taxon>Pseudomonadati</taxon>
        <taxon>Bacteroidota</taxon>
        <taxon>Cytophagia</taxon>
        <taxon>Cytophagales</taxon>
        <taxon>Amoebophilaceae</taxon>
        <taxon>Candidatus Amoebophilus</taxon>
    </lineage>
</organism>
<dbReference type="Proteomes" id="UP000001227">
    <property type="component" value="Chromosome"/>
</dbReference>
<dbReference type="SUPFAM" id="SSF81383">
    <property type="entry name" value="F-box domain"/>
    <property type="match status" value="1"/>
</dbReference>
<dbReference type="RefSeq" id="WP_012473373.1">
    <property type="nucleotide sequence ID" value="NC_010830.1"/>
</dbReference>
<dbReference type="PROSITE" id="PS50181">
    <property type="entry name" value="FBOX"/>
    <property type="match status" value="1"/>
</dbReference>
<dbReference type="STRING" id="452471.Aasi_1318"/>
<reference evidence="3 4" key="1">
    <citation type="journal article" date="2010" name="J. Bacteriol.">
        <title>The genome of the amoeba symbiont 'Candidatus Amoebophilus asiaticus' reveals common mechanisms for host cell interaction among amoeba-associated bacteria.</title>
        <authorList>
            <person name="Schmitz-Esser S."/>
            <person name="Tischler P."/>
            <person name="Arnold R."/>
            <person name="Montanaro J."/>
            <person name="Wagner M."/>
            <person name="Rattei T."/>
            <person name="Horn M."/>
        </authorList>
    </citation>
    <scope>NUCLEOTIDE SEQUENCE [LARGE SCALE GENOMIC DNA]</scope>
    <source>
        <strain evidence="3 4">5a2</strain>
    </source>
</reference>
<dbReference type="eggNOG" id="COG0515">
    <property type="taxonomic scope" value="Bacteria"/>
</dbReference>
<feature type="compositionally biased region" description="Basic and acidic residues" evidence="1">
    <location>
        <begin position="113"/>
        <end position="122"/>
    </location>
</feature>
<name>B3ETS6_AMOA5</name>
<accession>B3ETS6</accession>
<dbReference type="InterPro" id="IPR036047">
    <property type="entry name" value="F-box-like_dom_sf"/>
</dbReference>
<dbReference type="InterPro" id="IPR001810">
    <property type="entry name" value="F-box_dom"/>
</dbReference>
<sequence length="325" mass="36641">MKPKRNYKLLYKLVSILLMIGVFLESCTGLGNVPNTLQLPSRSRLSGQIITSKRAVSSALSTTEVSKSRIEGTITSFPLSANQEGGQIPLTKDKQVRPTAASATYPTPSTTKKPAENIEKSPRTNTTKGVKIYSPKHQINEEFATLCKGTFISKQGYKTEFYQEGGERQALAIEREGFLSRAHRLTVYIERGFSVAGLGNLDKKIASRYIDVHFAKQGQKGYVYIGKPEGLYGGGKRKLDREEEKCVRQVKQNRVAVEEATFNSLPEEVLCHVLNCLSNEELIKHEYNLVNKKFSHIVHYILFNRVRDAIRKDDIRKIRKLLYLG</sequence>
<dbReference type="AlphaFoldDB" id="B3ETS6"/>